<comment type="similarity">
    <text evidence="1 4">Belongs to the DNA mismatch repair MutL/HexB family.</text>
</comment>
<dbReference type="InterPro" id="IPR042121">
    <property type="entry name" value="MutL_C_regsub"/>
</dbReference>
<dbReference type="HAMAP" id="MF_00149">
    <property type="entry name" value="DNA_mis_repair"/>
    <property type="match status" value="1"/>
</dbReference>
<comment type="function">
    <text evidence="4">This protein is involved in the repair of mismatches in DNA. It is required for dam-dependent methyl-directed DNA mismatch repair. May act as a 'molecular matchmaker', a protein that promotes the formation of a stable complex between two or more DNA-binding proteins in an ATP-dependent manner without itself being part of a final effector complex.</text>
</comment>
<dbReference type="PANTHER" id="PTHR10073:SF12">
    <property type="entry name" value="DNA MISMATCH REPAIR PROTEIN MLH1"/>
    <property type="match status" value="1"/>
</dbReference>
<dbReference type="InterPro" id="IPR037198">
    <property type="entry name" value="MutL_C_sf"/>
</dbReference>
<reference evidence="7 8" key="1">
    <citation type="journal article" date="2015" name="Nature">
        <title>rRNA introns, odd ribosomes, and small enigmatic genomes across a large radiation of phyla.</title>
        <authorList>
            <person name="Brown C.T."/>
            <person name="Hug L.A."/>
            <person name="Thomas B.C."/>
            <person name="Sharon I."/>
            <person name="Castelle C.J."/>
            <person name="Singh A."/>
            <person name="Wilkins M.J."/>
            <person name="Williams K.H."/>
            <person name="Banfield J.F."/>
        </authorList>
    </citation>
    <scope>NUCLEOTIDE SEQUENCE [LARGE SCALE GENOMIC DNA]</scope>
</reference>
<dbReference type="GO" id="GO:0006298">
    <property type="term" value="P:mismatch repair"/>
    <property type="evidence" value="ECO:0007669"/>
    <property type="project" value="UniProtKB-UniRule"/>
</dbReference>
<dbReference type="GO" id="GO:0005524">
    <property type="term" value="F:ATP binding"/>
    <property type="evidence" value="ECO:0007669"/>
    <property type="project" value="InterPro"/>
</dbReference>
<dbReference type="PROSITE" id="PS00058">
    <property type="entry name" value="DNA_MISMATCH_REPAIR_1"/>
    <property type="match status" value="1"/>
</dbReference>
<organism evidence="7 8">
    <name type="scientific">candidate division WWE3 bacterium GW2011_GWA1_46_21</name>
    <dbReference type="NCBI Taxonomy" id="1619107"/>
    <lineage>
        <taxon>Bacteria</taxon>
        <taxon>Katanobacteria</taxon>
    </lineage>
</organism>
<proteinExistence type="inferred from homology"/>
<dbReference type="SMART" id="SM00853">
    <property type="entry name" value="MutL_C"/>
    <property type="match status" value="1"/>
</dbReference>
<dbReference type="PATRIC" id="fig|1619107.3.peg.383"/>
<dbReference type="SUPFAM" id="SSF118116">
    <property type="entry name" value="DNA mismatch repair protein MutL"/>
    <property type="match status" value="1"/>
</dbReference>
<dbReference type="InterPro" id="IPR013507">
    <property type="entry name" value="DNA_mismatch_S5_2-like"/>
</dbReference>
<dbReference type="GO" id="GO:0016887">
    <property type="term" value="F:ATP hydrolysis activity"/>
    <property type="evidence" value="ECO:0007669"/>
    <property type="project" value="InterPro"/>
</dbReference>
<keyword evidence="3 4" id="KW-0234">DNA repair</keyword>
<evidence type="ECO:0000313" key="8">
    <source>
        <dbReference type="Proteomes" id="UP000034732"/>
    </source>
</evidence>
<dbReference type="Pfam" id="PF08676">
    <property type="entry name" value="MutL_C"/>
    <property type="match status" value="1"/>
</dbReference>
<protein>
    <recommendedName>
        <fullName evidence="4">DNA mismatch repair protein MutL</fullName>
    </recommendedName>
</protein>
<dbReference type="InterPro" id="IPR014721">
    <property type="entry name" value="Ribsml_uS5_D2-typ_fold_subgr"/>
</dbReference>
<feature type="domain" description="DNA mismatch repair protein S5" evidence="6">
    <location>
        <begin position="209"/>
        <end position="327"/>
    </location>
</feature>
<dbReference type="SUPFAM" id="SSF55874">
    <property type="entry name" value="ATPase domain of HSP90 chaperone/DNA topoisomerase II/histidine kinase"/>
    <property type="match status" value="1"/>
</dbReference>
<evidence type="ECO:0000256" key="2">
    <source>
        <dbReference type="ARBA" id="ARBA00022763"/>
    </source>
</evidence>
<dbReference type="AlphaFoldDB" id="A0A0G1PCE0"/>
<dbReference type="PANTHER" id="PTHR10073">
    <property type="entry name" value="DNA MISMATCH REPAIR PROTEIN MLH, PMS, MUTL"/>
    <property type="match status" value="1"/>
</dbReference>
<dbReference type="Pfam" id="PF13589">
    <property type="entry name" value="HATPase_c_3"/>
    <property type="match status" value="1"/>
</dbReference>
<dbReference type="CDD" id="cd16926">
    <property type="entry name" value="HATPase_MutL-MLH-PMS-like"/>
    <property type="match status" value="1"/>
</dbReference>
<dbReference type="Gene3D" id="3.30.1540.20">
    <property type="entry name" value="MutL, C-terminal domain, dimerisation subdomain"/>
    <property type="match status" value="1"/>
</dbReference>
<keyword evidence="2 4" id="KW-0227">DNA damage</keyword>
<dbReference type="Pfam" id="PF01119">
    <property type="entry name" value="DNA_mis_repair"/>
    <property type="match status" value="1"/>
</dbReference>
<evidence type="ECO:0000313" key="7">
    <source>
        <dbReference type="EMBL" id="KKU30474.1"/>
    </source>
</evidence>
<dbReference type="InterPro" id="IPR002099">
    <property type="entry name" value="MutL/Mlh/PMS"/>
</dbReference>
<dbReference type="InterPro" id="IPR038973">
    <property type="entry name" value="MutL/Mlh/Pms-like"/>
</dbReference>
<evidence type="ECO:0000256" key="3">
    <source>
        <dbReference type="ARBA" id="ARBA00023204"/>
    </source>
</evidence>
<dbReference type="InterPro" id="IPR020667">
    <property type="entry name" value="DNA_mismatch_repair_MutL"/>
</dbReference>
<dbReference type="GO" id="GO:0140664">
    <property type="term" value="F:ATP-dependent DNA damage sensor activity"/>
    <property type="evidence" value="ECO:0007669"/>
    <property type="project" value="InterPro"/>
</dbReference>
<dbReference type="InterPro" id="IPR042120">
    <property type="entry name" value="MutL_C_dimsub"/>
</dbReference>
<dbReference type="Gene3D" id="3.30.230.10">
    <property type="match status" value="1"/>
</dbReference>
<dbReference type="Gene3D" id="3.30.565.10">
    <property type="entry name" value="Histidine kinase-like ATPase, C-terminal domain"/>
    <property type="match status" value="1"/>
</dbReference>
<dbReference type="Proteomes" id="UP000034732">
    <property type="component" value="Unassembled WGS sequence"/>
</dbReference>
<dbReference type="GO" id="GO:0032300">
    <property type="term" value="C:mismatch repair complex"/>
    <property type="evidence" value="ECO:0007669"/>
    <property type="project" value="InterPro"/>
</dbReference>
<comment type="caution">
    <text evidence="7">The sequence shown here is derived from an EMBL/GenBank/DDBJ whole genome shotgun (WGS) entry which is preliminary data.</text>
</comment>
<dbReference type="CDD" id="cd00782">
    <property type="entry name" value="MutL_Trans"/>
    <property type="match status" value="1"/>
</dbReference>
<dbReference type="GO" id="GO:0030983">
    <property type="term" value="F:mismatched DNA binding"/>
    <property type="evidence" value="ECO:0007669"/>
    <property type="project" value="InterPro"/>
</dbReference>
<dbReference type="Gene3D" id="3.30.1370.100">
    <property type="entry name" value="MutL, C-terminal domain, regulatory subdomain"/>
    <property type="match status" value="1"/>
</dbReference>
<name>A0A0G1PCE0_UNCKA</name>
<dbReference type="SMART" id="SM01340">
    <property type="entry name" value="DNA_mis_repair"/>
    <property type="match status" value="1"/>
</dbReference>
<accession>A0A0G1PCE0</accession>
<evidence type="ECO:0000256" key="4">
    <source>
        <dbReference type="HAMAP-Rule" id="MF_00149"/>
    </source>
</evidence>
<dbReference type="SUPFAM" id="SSF54211">
    <property type="entry name" value="Ribosomal protein S5 domain 2-like"/>
    <property type="match status" value="1"/>
</dbReference>
<sequence length="549" mass="59553">MGKIVVLPKEVAGKIAAGEVVESTAGVVKELVENALDAKASEINIEIENGGIDKIRVVDNGTGMAAGDLAKCFERYATSKLPSGFDLGNIRFFGFRGEALPSIASVSKIVARSKNPAGKFGNFVEVIAGSVARTGKVGMPTGTDITVSDLFYNTPARKKFLKQPASEYRRILDVVGGFALAFPKTRITLSHNGKVVLEFWKNTSTEDRLGAVLGNYALSQLISVAGDFPYVSITGFVCRPQLATKSKSKQFVFVNNRRVAPDLLSRVVKAAYGNLLSPNTHPVFVLFLRVPYNIVDVNVHPRKEEVRFANAAEISKCVEELVLYSLQKNDLTYITQGFDLLNKSLAKSPAPKDSGFALEDAEILQVHNMYLIKPTPTGLEIYDQHAAHERVLYERFLESFEGALGKSASSALQVPVALNLSAADAQLLRENADVFNSLGFCVEDFGDNAFKVSAVPAILQDRNVVGLVVAVLDDLAADRAAASVDAKSKLAISYLACRSAIKSGDPLSLAQRQQLLFDVGCTKTKYTCPHGRPVKIEVSMKELNKLFKR</sequence>
<evidence type="ECO:0000259" key="6">
    <source>
        <dbReference type="SMART" id="SM01340"/>
    </source>
</evidence>
<evidence type="ECO:0000259" key="5">
    <source>
        <dbReference type="SMART" id="SM00853"/>
    </source>
</evidence>
<dbReference type="InterPro" id="IPR020568">
    <property type="entry name" value="Ribosomal_Su5_D2-typ_SF"/>
</dbReference>
<feature type="domain" description="MutL C-terminal dimerisation" evidence="5">
    <location>
        <begin position="362"/>
        <end position="507"/>
    </location>
</feature>
<dbReference type="EMBL" id="LCMF01000021">
    <property type="protein sequence ID" value="KKU30474.1"/>
    <property type="molecule type" value="Genomic_DNA"/>
</dbReference>
<dbReference type="NCBIfam" id="TIGR00585">
    <property type="entry name" value="mutl"/>
    <property type="match status" value="1"/>
</dbReference>
<dbReference type="FunFam" id="3.30.565.10:FF:000003">
    <property type="entry name" value="DNA mismatch repair endonuclease MutL"/>
    <property type="match status" value="1"/>
</dbReference>
<gene>
    <name evidence="4" type="primary">mutL</name>
    <name evidence="7" type="ORF">UX44_C0021G0006</name>
</gene>
<dbReference type="InterPro" id="IPR014762">
    <property type="entry name" value="DNA_mismatch_repair_CS"/>
</dbReference>
<evidence type="ECO:0000256" key="1">
    <source>
        <dbReference type="ARBA" id="ARBA00006082"/>
    </source>
</evidence>
<dbReference type="InterPro" id="IPR036890">
    <property type="entry name" value="HATPase_C_sf"/>
</dbReference>
<dbReference type="InterPro" id="IPR014790">
    <property type="entry name" value="MutL_C"/>
</dbReference>